<accession>A0A543F677</accession>
<keyword evidence="1" id="KW-0732">Signal</keyword>
<feature type="signal peptide" evidence="1">
    <location>
        <begin position="1"/>
        <end position="32"/>
    </location>
</feature>
<reference evidence="2 3" key="1">
    <citation type="submission" date="2019-06" db="EMBL/GenBank/DDBJ databases">
        <title>Sequencing the genomes of 1000 actinobacteria strains.</title>
        <authorList>
            <person name="Klenk H.-P."/>
        </authorList>
    </citation>
    <scope>NUCLEOTIDE SEQUENCE [LARGE SCALE GENOMIC DNA]</scope>
    <source>
        <strain evidence="2 3">DSM 103495</strain>
    </source>
</reference>
<dbReference type="EMBL" id="VFPG01000001">
    <property type="protein sequence ID" value="TQM29337.1"/>
    <property type="molecule type" value="Genomic_DNA"/>
</dbReference>
<evidence type="ECO:0000313" key="2">
    <source>
        <dbReference type="EMBL" id="TQM29337.1"/>
    </source>
</evidence>
<sequence>MKTNKTCEVGKFRLLVGVAVVGVAVTAPIAAAVPAAAVPASPGVVRTEFPPCEKHEFMCKSVYDPCERGHDNWNGGGYGWDRRGDYDRCERERGPGWDRGWNNFFPFDLFGSS</sequence>
<proteinExistence type="predicted"/>
<comment type="caution">
    <text evidence="2">The sequence shown here is derived from an EMBL/GenBank/DDBJ whole genome shotgun (WGS) entry which is preliminary data.</text>
</comment>
<keyword evidence="3" id="KW-1185">Reference proteome</keyword>
<organism evidence="2 3">
    <name type="scientific">Nocardia bhagyanarayanae</name>
    <dbReference type="NCBI Taxonomy" id="1215925"/>
    <lineage>
        <taxon>Bacteria</taxon>
        <taxon>Bacillati</taxon>
        <taxon>Actinomycetota</taxon>
        <taxon>Actinomycetes</taxon>
        <taxon>Mycobacteriales</taxon>
        <taxon>Nocardiaceae</taxon>
        <taxon>Nocardia</taxon>
    </lineage>
</organism>
<evidence type="ECO:0000256" key="1">
    <source>
        <dbReference type="SAM" id="SignalP"/>
    </source>
</evidence>
<gene>
    <name evidence="2" type="ORF">FB390_0933</name>
</gene>
<name>A0A543F677_9NOCA</name>
<feature type="chain" id="PRO_5022240555" evidence="1">
    <location>
        <begin position="33"/>
        <end position="113"/>
    </location>
</feature>
<evidence type="ECO:0000313" key="3">
    <source>
        <dbReference type="Proteomes" id="UP000316331"/>
    </source>
</evidence>
<protein>
    <submittedName>
        <fullName evidence="2">Uncharacterized protein</fullName>
    </submittedName>
</protein>
<dbReference type="AlphaFoldDB" id="A0A543F677"/>
<dbReference type="Proteomes" id="UP000316331">
    <property type="component" value="Unassembled WGS sequence"/>
</dbReference>